<keyword evidence="1" id="KW-0472">Membrane</keyword>
<dbReference type="EMBL" id="FZOC01000003">
    <property type="protein sequence ID" value="SNR92168.1"/>
    <property type="molecule type" value="Genomic_DNA"/>
</dbReference>
<dbReference type="RefSeq" id="WP_089274113.1">
    <property type="nucleotide sequence ID" value="NZ_FZOC01000003.1"/>
</dbReference>
<keyword evidence="1" id="KW-1133">Transmembrane helix</keyword>
<evidence type="ECO:0000313" key="3">
    <source>
        <dbReference type="Proteomes" id="UP000198324"/>
    </source>
</evidence>
<keyword evidence="1" id="KW-0812">Transmembrane</keyword>
<feature type="transmembrane region" description="Helical" evidence="1">
    <location>
        <begin position="6"/>
        <end position="26"/>
    </location>
</feature>
<dbReference type="AlphaFoldDB" id="A0A239AAT8"/>
<proteinExistence type="predicted"/>
<keyword evidence="3" id="KW-1185">Reference proteome</keyword>
<accession>A0A239AAT8</accession>
<evidence type="ECO:0000256" key="1">
    <source>
        <dbReference type="SAM" id="Phobius"/>
    </source>
</evidence>
<feature type="transmembrane region" description="Helical" evidence="1">
    <location>
        <begin position="76"/>
        <end position="104"/>
    </location>
</feature>
<reference evidence="2 3" key="1">
    <citation type="submission" date="2017-06" db="EMBL/GenBank/DDBJ databases">
        <authorList>
            <person name="Kim H.J."/>
            <person name="Triplett B.A."/>
        </authorList>
    </citation>
    <scope>NUCLEOTIDE SEQUENCE [LARGE SCALE GENOMIC DNA]</scope>
    <source>
        <strain evidence="2 3">DSM 13116</strain>
    </source>
</reference>
<feature type="transmembrane region" description="Helical" evidence="1">
    <location>
        <begin position="47"/>
        <end position="70"/>
    </location>
</feature>
<sequence length="119" mass="12595">MSRNTIVTVLVFALTYVGSFYFRIHVVDTPVGVDGGGVLFGAARQAMLWGQLSGAWGVGSLVAGLAALFFGGLGPVLAWSVLTAMALCNYNVDLGAIGFVLGFLRLVRFQRPARERSAV</sequence>
<dbReference type="Proteomes" id="UP000198324">
    <property type="component" value="Unassembled WGS sequence"/>
</dbReference>
<gene>
    <name evidence="2" type="ORF">SAMN04488503_1931</name>
</gene>
<protein>
    <submittedName>
        <fullName evidence="2">Uncharacterized protein</fullName>
    </submittedName>
</protein>
<organism evidence="2 3">
    <name type="scientific">Humidesulfovibrio mexicanus</name>
    <dbReference type="NCBI Taxonomy" id="147047"/>
    <lineage>
        <taxon>Bacteria</taxon>
        <taxon>Pseudomonadati</taxon>
        <taxon>Thermodesulfobacteriota</taxon>
        <taxon>Desulfovibrionia</taxon>
        <taxon>Desulfovibrionales</taxon>
        <taxon>Desulfovibrionaceae</taxon>
        <taxon>Humidesulfovibrio</taxon>
    </lineage>
</organism>
<evidence type="ECO:0000313" key="2">
    <source>
        <dbReference type="EMBL" id="SNR92168.1"/>
    </source>
</evidence>
<name>A0A239AAT8_9BACT</name>